<accession>A0A3B4TVI5</accession>
<dbReference type="Gene3D" id="1.10.510.10">
    <property type="entry name" value="Transferase(Phosphotransferase) domain 1"/>
    <property type="match status" value="1"/>
</dbReference>
<keyword evidence="8" id="KW-0159">Chromosome partition</keyword>
<evidence type="ECO:0000256" key="7">
    <source>
        <dbReference type="ARBA" id="ARBA00022777"/>
    </source>
</evidence>
<dbReference type="Pfam" id="PF00069">
    <property type="entry name" value="Pkinase"/>
    <property type="match status" value="1"/>
</dbReference>
<comment type="similarity">
    <text evidence="12">Belongs to the protein kinase superfamily. CMGC Ser/Thr protein kinase family. Lammer subfamily.</text>
</comment>
<feature type="compositionally biased region" description="Polar residues" evidence="17">
    <location>
        <begin position="359"/>
        <end position="369"/>
    </location>
</feature>
<dbReference type="InterPro" id="IPR000719">
    <property type="entry name" value="Prot_kinase_dom"/>
</dbReference>
<dbReference type="PANTHER" id="PTHR45646:SF6">
    <property type="entry name" value="DUAL SPECIFICITY PROTEIN KINASE CLK2"/>
    <property type="match status" value="1"/>
</dbReference>
<dbReference type="PROSITE" id="PS00107">
    <property type="entry name" value="PROTEIN_KINASE_ATP"/>
    <property type="match status" value="1"/>
</dbReference>
<dbReference type="InterPro" id="IPR006910">
    <property type="entry name" value="Rad21_Rec8_N"/>
</dbReference>
<dbReference type="CDD" id="cd14134">
    <property type="entry name" value="PKc_CLK"/>
    <property type="match status" value="1"/>
</dbReference>
<dbReference type="PANTHER" id="PTHR45646">
    <property type="entry name" value="SERINE/THREONINE-PROTEIN KINASE DOA-RELATED"/>
    <property type="match status" value="1"/>
</dbReference>
<comment type="subcellular location">
    <subcellularLocation>
        <location evidence="1">Nucleus</location>
    </subcellularLocation>
</comment>
<evidence type="ECO:0000259" key="18">
    <source>
        <dbReference type="PROSITE" id="PS50011"/>
    </source>
</evidence>
<keyword evidence="7" id="KW-0418">Kinase</keyword>
<evidence type="ECO:0000256" key="1">
    <source>
        <dbReference type="ARBA" id="ARBA00004123"/>
    </source>
</evidence>
<evidence type="ECO:0000256" key="9">
    <source>
        <dbReference type="ARBA" id="ARBA00022840"/>
    </source>
</evidence>
<keyword evidence="3" id="KW-0723">Serine/threonine-protein kinase</keyword>
<evidence type="ECO:0000256" key="15">
    <source>
        <dbReference type="ARBA" id="ARBA00051680"/>
    </source>
</evidence>
<dbReference type="InterPro" id="IPR051175">
    <property type="entry name" value="CLK_kinases"/>
</dbReference>
<dbReference type="CDD" id="cd21794">
    <property type="entry name" value="Rad21_Rec8_M_Rec8"/>
    <property type="match status" value="1"/>
</dbReference>
<keyword evidence="10" id="KW-0829">Tyrosine-protein kinase</keyword>
<evidence type="ECO:0000256" key="13">
    <source>
        <dbReference type="ARBA" id="ARBA00049003"/>
    </source>
</evidence>
<evidence type="ECO:0000256" key="8">
    <source>
        <dbReference type="ARBA" id="ARBA00022829"/>
    </source>
</evidence>
<dbReference type="Proteomes" id="UP000261420">
    <property type="component" value="Unplaced"/>
</dbReference>
<evidence type="ECO:0000256" key="16">
    <source>
        <dbReference type="PROSITE-ProRule" id="PRU10141"/>
    </source>
</evidence>
<dbReference type="Ensembl" id="ENSSDUT00000010503.1">
    <property type="protein sequence ID" value="ENSSDUP00000010309.1"/>
    <property type="gene ID" value="ENSSDUG00000007545.1"/>
</dbReference>
<feature type="compositionally biased region" description="Basic and acidic residues" evidence="17">
    <location>
        <begin position="248"/>
        <end position="265"/>
    </location>
</feature>
<evidence type="ECO:0000256" key="6">
    <source>
        <dbReference type="ARBA" id="ARBA00022741"/>
    </source>
</evidence>
<reference evidence="19" key="2">
    <citation type="submission" date="2025-09" db="UniProtKB">
        <authorList>
            <consortium name="Ensembl"/>
        </authorList>
    </citation>
    <scope>IDENTIFICATION</scope>
</reference>
<reference evidence="19" key="1">
    <citation type="submission" date="2025-08" db="UniProtKB">
        <authorList>
            <consortium name="Ensembl"/>
        </authorList>
    </citation>
    <scope>IDENTIFICATION</scope>
</reference>
<dbReference type="GO" id="GO:0005634">
    <property type="term" value="C:nucleus"/>
    <property type="evidence" value="ECO:0007669"/>
    <property type="project" value="UniProtKB-SubCell"/>
</dbReference>
<dbReference type="InterPro" id="IPR017441">
    <property type="entry name" value="Protein_kinase_ATP_BS"/>
</dbReference>
<keyword evidence="6 16" id="KW-0547">Nucleotide-binding</keyword>
<feature type="compositionally biased region" description="Polar residues" evidence="17">
    <location>
        <begin position="266"/>
        <end position="282"/>
    </location>
</feature>
<dbReference type="GeneTree" id="ENSGT00940000154947"/>
<dbReference type="PROSITE" id="PS00108">
    <property type="entry name" value="PROTEIN_KINASE_ST"/>
    <property type="match status" value="1"/>
</dbReference>
<dbReference type="OMA" id="RDISMET"/>
<keyword evidence="20" id="KW-1185">Reference proteome</keyword>
<comment type="catalytic activity">
    <reaction evidence="13">
        <text>L-seryl-[protein] + ATP = O-phospho-L-seryl-[protein] + ADP + H(+)</text>
        <dbReference type="Rhea" id="RHEA:17989"/>
        <dbReference type="Rhea" id="RHEA-COMP:9863"/>
        <dbReference type="Rhea" id="RHEA-COMP:11604"/>
        <dbReference type="ChEBI" id="CHEBI:15378"/>
        <dbReference type="ChEBI" id="CHEBI:29999"/>
        <dbReference type="ChEBI" id="CHEBI:30616"/>
        <dbReference type="ChEBI" id="CHEBI:83421"/>
        <dbReference type="ChEBI" id="CHEBI:456216"/>
        <dbReference type="EC" id="2.7.12.1"/>
    </reaction>
</comment>
<keyword evidence="5" id="KW-0808">Transferase</keyword>
<dbReference type="FunFam" id="3.30.200.20:FF:000061">
    <property type="entry name" value="Dual specificity protein kinase CLK2"/>
    <property type="match status" value="1"/>
</dbReference>
<dbReference type="InterPro" id="IPR008271">
    <property type="entry name" value="Ser/Thr_kinase_AS"/>
</dbReference>
<dbReference type="Pfam" id="PF04824">
    <property type="entry name" value="Rad21_Rec8"/>
    <property type="match status" value="1"/>
</dbReference>
<evidence type="ECO:0000256" key="5">
    <source>
        <dbReference type="ARBA" id="ARBA00022679"/>
    </source>
</evidence>
<evidence type="ECO:0000256" key="2">
    <source>
        <dbReference type="ARBA" id="ARBA00013203"/>
    </source>
</evidence>
<keyword evidence="4" id="KW-0597">Phosphoprotein</keyword>
<dbReference type="Gene3D" id="3.30.200.20">
    <property type="entry name" value="Phosphorylase Kinase, domain 1"/>
    <property type="match status" value="1"/>
</dbReference>
<evidence type="ECO:0000313" key="19">
    <source>
        <dbReference type="Ensembl" id="ENSSDUP00000010309.1"/>
    </source>
</evidence>
<feature type="domain" description="Protein kinase" evidence="18">
    <location>
        <begin position="626"/>
        <end position="942"/>
    </location>
</feature>
<feature type="region of interest" description="Disordered" evidence="17">
    <location>
        <begin position="238"/>
        <end position="339"/>
    </location>
</feature>
<keyword evidence="9 16" id="KW-0067">ATP-binding</keyword>
<dbReference type="FunFam" id="1.10.510.10:FF:000145">
    <property type="entry name" value="Dual specificity protein kinase CLK2"/>
    <property type="match status" value="1"/>
</dbReference>
<dbReference type="InterPro" id="IPR006909">
    <property type="entry name" value="Rad21/Rec8_C_eu"/>
</dbReference>
<dbReference type="GO" id="GO:0004674">
    <property type="term" value="F:protein serine/threonine kinase activity"/>
    <property type="evidence" value="ECO:0007669"/>
    <property type="project" value="UniProtKB-KW"/>
</dbReference>
<evidence type="ECO:0000256" key="3">
    <source>
        <dbReference type="ARBA" id="ARBA00022527"/>
    </source>
</evidence>
<comment type="catalytic activity">
    <reaction evidence="15">
        <text>L-tyrosyl-[protein] + ATP = O-phospho-L-tyrosyl-[protein] + ADP + H(+)</text>
        <dbReference type="Rhea" id="RHEA:10596"/>
        <dbReference type="Rhea" id="RHEA-COMP:10136"/>
        <dbReference type="Rhea" id="RHEA-COMP:20101"/>
        <dbReference type="ChEBI" id="CHEBI:15378"/>
        <dbReference type="ChEBI" id="CHEBI:30616"/>
        <dbReference type="ChEBI" id="CHEBI:46858"/>
        <dbReference type="ChEBI" id="CHEBI:61978"/>
        <dbReference type="ChEBI" id="CHEBI:456216"/>
        <dbReference type="EC" id="2.7.12.1"/>
    </reaction>
</comment>
<feature type="binding site" evidence="16">
    <location>
        <position position="656"/>
    </location>
    <ligand>
        <name>ATP</name>
        <dbReference type="ChEBI" id="CHEBI:30616"/>
    </ligand>
</feature>
<dbReference type="InterPro" id="IPR011009">
    <property type="entry name" value="Kinase-like_dom_sf"/>
</dbReference>
<dbReference type="GO" id="GO:0007059">
    <property type="term" value="P:chromosome segregation"/>
    <property type="evidence" value="ECO:0007669"/>
    <property type="project" value="UniProtKB-KW"/>
</dbReference>
<evidence type="ECO:0000256" key="10">
    <source>
        <dbReference type="ARBA" id="ARBA00023137"/>
    </source>
</evidence>
<keyword evidence="11" id="KW-0539">Nucleus</keyword>
<proteinExistence type="inferred from homology"/>
<evidence type="ECO:0000256" key="17">
    <source>
        <dbReference type="SAM" id="MobiDB-lite"/>
    </source>
</evidence>
<comment type="catalytic activity">
    <reaction evidence="14">
        <text>L-threonyl-[protein] + ATP = O-phospho-L-threonyl-[protein] + ADP + H(+)</text>
        <dbReference type="Rhea" id="RHEA:46608"/>
        <dbReference type="Rhea" id="RHEA-COMP:11060"/>
        <dbReference type="Rhea" id="RHEA-COMP:11605"/>
        <dbReference type="ChEBI" id="CHEBI:15378"/>
        <dbReference type="ChEBI" id="CHEBI:30013"/>
        <dbReference type="ChEBI" id="CHEBI:30616"/>
        <dbReference type="ChEBI" id="CHEBI:61977"/>
        <dbReference type="ChEBI" id="CHEBI:456216"/>
        <dbReference type="EC" id="2.7.12.1"/>
    </reaction>
</comment>
<dbReference type="AlphaFoldDB" id="A0A3B4TVI5"/>
<dbReference type="GO" id="GO:0005524">
    <property type="term" value="F:ATP binding"/>
    <property type="evidence" value="ECO:0007669"/>
    <property type="project" value="UniProtKB-UniRule"/>
</dbReference>
<evidence type="ECO:0000256" key="14">
    <source>
        <dbReference type="ARBA" id="ARBA00049308"/>
    </source>
</evidence>
<dbReference type="GO" id="GO:0004712">
    <property type="term" value="F:protein serine/threonine/tyrosine kinase activity"/>
    <property type="evidence" value="ECO:0007669"/>
    <property type="project" value="UniProtKB-EC"/>
</dbReference>
<dbReference type="SUPFAM" id="SSF56112">
    <property type="entry name" value="Protein kinase-like (PK-like)"/>
    <property type="match status" value="1"/>
</dbReference>
<sequence>MFYYPTVLRRHTGCFSTIWLVATKGIRVPRRDFLKVNVKSTCDDIMNYVLERVPPPQTGLPRPRFSLYLSSQLQYGVIVVYHRQCSIFLEELHTIVDQLVKQRTTMKIDMEDQGRRPLNFPDALSLLEETEGALDPLFGMMYMQHPMPSPGPLIQMGKEYLREASPAHPELTSPTAAVASESEITASPDTITMRELEPVAIPITEFEGVELVDQHPDTLDFLLAQTDHFPGEEEILREEVTPSEEEREIERERRERDVERREKELTGSTTELQPDTRTSTSEDAMLLPQEEPDLPVEKLGPPSDQLTPVSVPVLPSPPSVARQRERPSLELEDVSPPQMKRRKRQLIFIDPEVQIPQDELQQQIDNPQTETRRPPLISPSSHRGPSAAELLNNPCTFLPEAVQFLWRQAATITPLSGTDLQVGERGPESTDSEKEREREMIEVAEREEERLGISPKEVHTDLAESEMFDTSALGTLPLEASDQREVSREISPVYASEREGSIISRSVSTLQDIPEVVDDFLTGAAAESPGLLPEVAERETEPVLFQSLLPPGVDRRTVSTIFQRLLEAISLRKVCVQQDEPYGDILIFPGPNYDERSSGEAADDNERDTENGHLIYKKGDVLEDRYEIVDTLGEGTFGKVVQCLDHGRGRRQIAVKIIKNLEKYREAAKLEINVLEKIIEKDPHNKQHCVKMLDWFNYYGHVCISFELLSLSTFDFLKANNFLPYPIIQIRHMAHQICHAVSFLHDNKLTHTDLKPENILFVNSDYSLIYNAEKKCNERRINDTTVQLVDFGSATFDHEHHSAVISTRHYRAPEVILELGWSHPCDVWSIGCILFEYYEGFTLFQTHDNKEHLAMMERIQGPIPQRMIQRSRKNKYFHRGRLDWNECSKAGRYVKAKCKPLRKHCMSHGTEHHQFFDLLEKMLEYEPSKRISLSSALRHPFFLPLVQPGRSQVWRNSCDMSR</sequence>
<evidence type="ECO:0000313" key="20">
    <source>
        <dbReference type="Proteomes" id="UP000261420"/>
    </source>
</evidence>
<feature type="region of interest" description="Disordered" evidence="17">
    <location>
        <begin position="355"/>
        <end position="387"/>
    </location>
</feature>
<dbReference type="SMART" id="SM00220">
    <property type="entry name" value="S_TKc"/>
    <property type="match status" value="1"/>
</dbReference>
<dbReference type="GO" id="GO:0004713">
    <property type="term" value="F:protein tyrosine kinase activity"/>
    <property type="evidence" value="ECO:0007669"/>
    <property type="project" value="UniProtKB-KW"/>
</dbReference>
<organism evidence="19 20">
    <name type="scientific">Seriola dumerili</name>
    <name type="common">Greater amberjack</name>
    <name type="synonym">Caranx dumerili</name>
    <dbReference type="NCBI Taxonomy" id="41447"/>
    <lineage>
        <taxon>Eukaryota</taxon>
        <taxon>Metazoa</taxon>
        <taxon>Chordata</taxon>
        <taxon>Craniata</taxon>
        <taxon>Vertebrata</taxon>
        <taxon>Euteleostomi</taxon>
        <taxon>Actinopterygii</taxon>
        <taxon>Neopterygii</taxon>
        <taxon>Teleostei</taxon>
        <taxon>Neoteleostei</taxon>
        <taxon>Acanthomorphata</taxon>
        <taxon>Carangaria</taxon>
        <taxon>Carangiformes</taxon>
        <taxon>Carangidae</taxon>
        <taxon>Seriola</taxon>
    </lineage>
</organism>
<evidence type="ECO:0000256" key="11">
    <source>
        <dbReference type="ARBA" id="ARBA00023242"/>
    </source>
</evidence>
<dbReference type="EC" id="2.7.12.1" evidence="2"/>
<evidence type="ECO:0000256" key="12">
    <source>
        <dbReference type="ARBA" id="ARBA00037966"/>
    </source>
</evidence>
<dbReference type="Pfam" id="PF04825">
    <property type="entry name" value="Rad21_Rec8_N"/>
    <property type="match status" value="1"/>
</dbReference>
<dbReference type="GO" id="GO:0043484">
    <property type="term" value="P:regulation of RNA splicing"/>
    <property type="evidence" value="ECO:0007669"/>
    <property type="project" value="TreeGrafter"/>
</dbReference>
<name>A0A3B4TVI5_SERDU</name>
<feature type="compositionally biased region" description="Acidic residues" evidence="17">
    <location>
        <begin position="238"/>
        <end position="247"/>
    </location>
</feature>
<protein>
    <recommendedName>
        <fullName evidence="2">dual-specificity kinase</fullName>
        <ecNumber evidence="2">2.7.12.1</ecNumber>
    </recommendedName>
</protein>
<evidence type="ECO:0000256" key="4">
    <source>
        <dbReference type="ARBA" id="ARBA00022553"/>
    </source>
</evidence>
<dbReference type="PROSITE" id="PS50011">
    <property type="entry name" value="PROTEIN_KINASE_DOM"/>
    <property type="match status" value="1"/>
</dbReference>